<dbReference type="NCBIfam" id="NF006829">
    <property type="entry name" value="PRK09352.1"/>
    <property type="match status" value="1"/>
</dbReference>
<keyword evidence="7 9" id="KW-0511">Multifunctional enzyme</keyword>
<dbReference type="CDD" id="cd00830">
    <property type="entry name" value="KAS_III"/>
    <property type="match status" value="1"/>
</dbReference>
<dbReference type="OrthoDB" id="9815506at2"/>
<feature type="domain" description="Beta-ketoacyl-[acyl-carrier-protein] synthase III N-terminal" evidence="11">
    <location>
        <begin position="115"/>
        <end position="192"/>
    </location>
</feature>
<keyword evidence="5 9" id="KW-0443">Lipid metabolism</keyword>
<keyword evidence="6 9" id="KW-0275">Fatty acid biosynthesis</keyword>
<reference evidence="12 13" key="1">
    <citation type="journal article" date="2009" name="Int. J. Syst. Evol. Microbiol.">
        <title>Nocardioides caeni sp. nov., isolated from wastewater.</title>
        <authorList>
            <person name="Yoon J.H."/>
            <person name="Kang S.J."/>
            <person name="Park S."/>
            <person name="Kim W."/>
            <person name="Oh T.K."/>
        </authorList>
    </citation>
    <scope>NUCLEOTIDE SEQUENCE [LARGE SCALE GENOMIC DNA]</scope>
    <source>
        <strain evidence="12 13">DSM 23134</strain>
    </source>
</reference>
<dbReference type="InterPro" id="IPR004655">
    <property type="entry name" value="FabH"/>
</dbReference>
<dbReference type="InterPro" id="IPR016039">
    <property type="entry name" value="Thiolase-like"/>
</dbReference>
<feature type="domain" description="Beta-ketoacyl-[acyl-carrier-protein] synthase III C-terminal" evidence="10">
    <location>
        <begin position="239"/>
        <end position="327"/>
    </location>
</feature>
<comment type="caution">
    <text evidence="12">The sequence shown here is derived from an EMBL/GenBank/DDBJ whole genome shotgun (WGS) entry which is preliminary data.</text>
</comment>
<dbReference type="UniPathway" id="UPA00094"/>
<dbReference type="HAMAP" id="MF_01815">
    <property type="entry name" value="FabH"/>
    <property type="match status" value="1"/>
</dbReference>
<feature type="active site" evidence="9">
    <location>
        <position position="121"/>
    </location>
</feature>
<evidence type="ECO:0000256" key="9">
    <source>
        <dbReference type="HAMAP-Rule" id="MF_01815"/>
    </source>
</evidence>
<dbReference type="PANTHER" id="PTHR43091">
    <property type="entry name" value="3-OXOACYL-[ACYL-CARRIER-PROTEIN] SYNTHASE"/>
    <property type="match status" value="1"/>
</dbReference>
<dbReference type="RefSeq" id="WP_136562153.1">
    <property type="nucleotide sequence ID" value="NZ_STGW01000003.1"/>
</dbReference>
<evidence type="ECO:0000259" key="11">
    <source>
        <dbReference type="Pfam" id="PF08545"/>
    </source>
</evidence>
<dbReference type="Gene3D" id="3.40.47.10">
    <property type="match status" value="2"/>
</dbReference>
<keyword evidence="9" id="KW-0963">Cytoplasm</keyword>
<evidence type="ECO:0000256" key="4">
    <source>
        <dbReference type="ARBA" id="ARBA00022832"/>
    </source>
</evidence>
<evidence type="ECO:0000313" key="13">
    <source>
        <dbReference type="Proteomes" id="UP000307087"/>
    </source>
</evidence>
<keyword evidence="4 9" id="KW-0276">Fatty acid metabolism</keyword>
<feature type="active site" evidence="9">
    <location>
        <position position="254"/>
    </location>
</feature>
<accession>A0A4S8NHH0</accession>
<sequence>MATITQRTGPAATAILGLGVHRPARSVTNDEVCEVLDSDDEWSQSRTGIKARRFAGDDESLVDMAASAASKALEAAGVTAEALGTIILATSTHAQHTPHAAPLVAERLGSKAAAFDVGAGCAGFCHALSVASDLVRGGNAEHVLVIGVEQLSRFMDPADRSTAMIFADGAGAVIVGAADTAGIGPVAWGSEGSKSHVITQSHSCRDLGSGASPVVQMEGTAVFRWAPFAMADVARAAVDAAGLTLEDLDAFIPHQANLRITETLARNLKLPEGIAIARDIVDSGNTSAASVPLAMERMLRDGEAAPGDTALLIAFGAGLSFAGQVVTLPRIAPTAPASVS</sequence>
<dbReference type="GO" id="GO:0005737">
    <property type="term" value="C:cytoplasm"/>
    <property type="evidence" value="ECO:0007669"/>
    <property type="project" value="UniProtKB-SubCell"/>
</dbReference>
<evidence type="ECO:0000256" key="7">
    <source>
        <dbReference type="ARBA" id="ARBA00023268"/>
    </source>
</evidence>
<proteinExistence type="inferred from homology"/>
<feature type="region of interest" description="ACP-binding" evidence="9">
    <location>
        <begin position="255"/>
        <end position="259"/>
    </location>
</feature>
<dbReference type="Pfam" id="PF08541">
    <property type="entry name" value="ACP_syn_III_C"/>
    <property type="match status" value="1"/>
</dbReference>
<organism evidence="12 13">
    <name type="scientific">Nocardioides caeni</name>
    <dbReference type="NCBI Taxonomy" id="574700"/>
    <lineage>
        <taxon>Bacteria</taxon>
        <taxon>Bacillati</taxon>
        <taxon>Actinomycetota</taxon>
        <taxon>Actinomycetes</taxon>
        <taxon>Propionibacteriales</taxon>
        <taxon>Nocardioidaceae</taxon>
        <taxon>Nocardioides</taxon>
    </lineage>
</organism>
<dbReference type="PANTHER" id="PTHR43091:SF1">
    <property type="entry name" value="BETA-KETOACYL-[ACYL-CARRIER-PROTEIN] SYNTHASE III, CHLOROPLASTIC"/>
    <property type="match status" value="1"/>
</dbReference>
<dbReference type="InterPro" id="IPR013751">
    <property type="entry name" value="ACP_syn_III_N"/>
</dbReference>
<keyword evidence="13" id="KW-1185">Reference proteome</keyword>
<comment type="similarity">
    <text evidence="1 9">Belongs to the thiolase-like superfamily. FabH family.</text>
</comment>
<feature type="active site" evidence="9">
    <location>
        <position position="285"/>
    </location>
</feature>
<evidence type="ECO:0000313" key="12">
    <source>
        <dbReference type="EMBL" id="THV16058.1"/>
    </source>
</evidence>
<comment type="catalytic activity">
    <reaction evidence="9">
        <text>malonyl-[ACP] + acetyl-CoA + H(+) = 3-oxobutanoyl-[ACP] + CO2 + CoA</text>
        <dbReference type="Rhea" id="RHEA:12080"/>
        <dbReference type="Rhea" id="RHEA-COMP:9623"/>
        <dbReference type="Rhea" id="RHEA-COMP:9625"/>
        <dbReference type="ChEBI" id="CHEBI:15378"/>
        <dbReference type="ChEBI" id="CHEBI:16526"/>
        <dbReference type="ChEBI" id="CHEBI:57287"/>
        <dbReference type="ChEBI" id="CHEBI:57288"/>
        <dbReference type="ChEBI" id="CHEBI:78449"/>
        <dbReference type="ChEBI" id="CHEBI:78450"/>
        <dbReference type="EC" id="2.3.1.180"/>
    </reaction>
</comment>
<dbReference type="AlphaFoldDB" id="A0A4S8NHH0"/>
<dbReference type="InterPro" id="IPR013747">
    <property type="entry name" value="ACP_syn_III_C"/>
</dbReference>
<dbReference type="EC" id="2.3.1.180" evidence="9"/>
<name>A0A4S8NHH0_9ACTN</name>
<dbReference type="GO" id="GO:0004315">
    <property type="term" value="F:3-oxoacyl-[acyl-carrier-protein] synthase activity"/>
    <property type="evidence" value="ECO:0007669"/>
    <property type="project" value="InterPro"/>
</dbReference>
<gene>
    <name evidence="9" type="primary">fabH</name>
    <name evidence="12" type="ORF">E9934_06905</name>
</gene>
<evidence type="ECO:0000256" key="8">
    <source>
        <dbReference type="ARBA" id="ARBA00023315"/>
    </source>
</evidence>
<keyword evidence="8 9" id="KW-0012">Acyltransferase</keyword>
<evidence type="ECO:0000256" key="1">
    <source>
        <dbReference type="ARBA" id="ARBA00008642"/>
    </source>
</evidence>
<evidence type="ECO:0000256" key="5">
    <source>
        <dbReference type="ARBA" id="ARBA00023098"/>
    </source>
</evidence>
<dbReference type="EMBL" id="STGW01000003">
    <property type="protein sequence ID" value="THV16058.1"/>
    <property type="molecule type" value="Genomic_DNA"/>
</dbReference>
<keyword evidence="2 9" id="KW-0444">Lipid biosynthesis</keyword>
<comment type="domain">
    <text evidence="9">The last Arg residue of the ACP-binding site is essential for the weak association between ACP/AcpP and FabH.</text>
</comment>
<evidence type="ECO:0000256" key="2">
    <source>
        <dbReference type="ARBA" id="ARBA00022516"/>
    </source>
</evidence>
<comment type="pathway">
    <text evidence="9">Lipid metabolism; fatty acid biosynthesis.</text>
</comment>
<comment type="subcellular location">
    <subcellularLocation>
        <location evidence="9">Cytoplasm</location>
    </subcellularLocation>
</comment>
<evidence type="ECO:0000259" key="10">
    <source>
        <dbReference type="Pfam" id="PF08541"/>
    </source>
</evidence>
<comment type="subunit">
    <text evidence="9">Homodimer.</text>
</comment>
<dbReference type="Proteomes" id="UP000307087">
    <property type="component" value="Unassembled WGS sequence"/>
</dbReference>
<keyword evidence="3 9" id="KW-0808">Transferase</keyword>
<dbReference type="SUPFAM" id="SSF53901">
    <property type="entry name" value="Thiolase-like"/>
    <property type="match status" value="1"/>
</dbReference>
<comment type="function">
    <text evidence="9">Catalyzes the condensation reaction of fatty acid synthesis by the addition to an acyl acceptor of two carbons from malonyl-ACP. Catalyzes the first condensation reaction which initiates fatty acid synthesis and may therefore play a role in governing the total rate of fatty acid production. Possesses both acetoacetyl-ACP synthase and acetyl transacylase activities. Its substrate specificity determines the biosynthesis of branched-chain and/or straight-chain of fatty acids.</text>
</comment>
<evidence type="ECO:0000256" key="3">
    <source>
        <dbReference type="ARBA" id="ARBA00022679"/>
    </source>
</evidence>
<evidence type="ECO:0000256" key="6">
    <source>
        <dbReference type="ARBA" id="ARBA00023160"/>
    </source>
</evidence>
<protein>
    <recommendedName>
        <fullName evidence="9">Beta-ketoacyl-[acyl-carrier-protein] synthase III</fullName>
        <shortName evidence="9">Beta-ketoacyl-ACP synthase III</shortName>
        <shortName evidence="9">KAS III</shortName>
        <ecNumber evidence="9">2.3.1.180</ecNumber>
    </recommendedName>
    <alternativeName>
        <fullName evidence="9">3-oxoacyl-[acyl-carrier-protein] synthase 3</fullName>
    </alternativeName>
    <alternativeName>
        <fullName evidence="9">3-oxoacyl-[acyl-carrier-protein] synthase III</fullName>
    </alternativeName>
</protein>
<dbReference type="NCBIfam" id="TIGR00747">
    <property type="entry name" value="fabH"/>
    <property type="match status" value="1"/>
</dbReference>
<dbReference type="GO" id="GO:0033818">
    <property type="term" value="F:beta-ketoacyl-acyl-carrier-protein synthase III activity"/>
    <property type="evidence" value="ECO:0007669"/>
    <property type="project" value="UniProtKB-UniRule"/>
</dbReference>
<dbReference type="Pfam" id="PF08545">
    <property type="entry name" value="ACP_syn_III"/>
    <property type="match status" value="1"/>
</dbReference>
<dbReference type="GO" id="GO:0006633">
    <property type="term" value="P:fatty acid biosynthetic process"/>
    <property type="evidence" value="ECO:0007669"/>
    <property type="project" value="UniProtKB-UniRule"/>
</dbReference>